<proteinExistence type="predicted"/>
<reference evidence="2 3" key="1">
    <citation type="journal article" date="2010" name="Nature">
        <title>Genome sequence of the palaeopolyploid soybean.</title>
        <authorList>
            <person name="Schmutz J."/>
            <person name="Cannon S.B."/>
            <person name="Schlueter J."/>
            <person name="Ma J."/>
            <person name="Mitros T."/>
            <person name="Nelson W."/>
            <person name="Hyten D.L."/>
            <person name="Song Q."/>
            <person name="Thelen J.J."/>
            <person name="Cheng J."/>
            <person name="Xu D."/>
            <person name="Hellsten U."/>
            <person name="May G.D."/>
            <person name="Yu Y."/>
            <person name="Sakurai T."/>
            <person name="Umezawa T."/>
            <person name="Bhattacharyya M.K."/>
            <person name="Sandhu D."/>
            <person name="Valliyodan B."/>
            <person name="Lindquist E."/>
            <person name="Peto M."/>
            <person name="Grant D."/>
            <person name="Shu S."/>
            <person name="Goodstein D."/>
            <person name="Barry K."/>
            <person name="Futrell-Griggs M."/>
            <person name="Abernathy B."/>
            <person name="Du J."/>
            <person name="Tian Z."/>
            <person name="Zhu L."/>
            <person name="Gill N."/>
            <person name="Joshi T."/>
            <person name="Libault M."/>
            <person name="Sethuraman A."/>
            <person name="Zhang X.-C."/>
            <person name="Shinozaki K."/>
            <person name="Nguyen H.T."/>
            <person name="Wing R.A."/>
            <person name="Cregan P."/>
            <person name="Specht J."/>
            <person name="Grimwood J."/>
            <person name="Rokhsar D."/>
            <person name="Stacey G."/>
            <person name="Shoemaker R.C."/>
            <person name="Jackson S.A."/>
        </authorList>
    </citation>
    <scope>NUCLEOTIDE SEQUENCE [LARGE SCALE GENOMIC DNA]</scope>
    <source>
        <strain evidence="3">cv. Williams 82</strain>
        <tissue evidence="2">Callus</tissue>
    </source>
</reference>
<evidence type="ECO:0000313" key="3">
    <source>
        <dbReference type="EnsemblPlants" id="KRH75400"/>
    </source>
</evidence>
<dbReference type="EMBL" id="CM000834">
    <property type="protein sequence ID" value="KRH75400.1"/>
    <property type="molecule type" value="Genomic_DNA"/>
</dbReference>
<keyword evidence="1" id="KW-1133">Transmembrane helix</keyword>
<feature type="transmembrane region" description="Helical" evidence="1">
    <location>
        <begin position="53"/>
        <end position="75"/>
    </location>
</feature>
<dbReference type="Proteomes" id="UP000008827">
    <property type="component" value="Chromosome 1"/>
</dbReference>
<reference evidence="3" key="2">
    <citation type="submission" date="2018-02" db="UniProtKB">
        <authorList>
            <consortium name="EnsemblPlants"/>
        </authorList>
    </citation>
    <scope>IDENTIFICATION</scope>
    <source>
        <strain evidence="3">Williams 82</strain>
    </source>
</reference>
<dbReference type="Gramene" id="KRH75400">
    <property type="protein sequence ID" value="KRH75400"/>
    <property type="gene ID" value="GLYMA_01G083400"/>
</dbReference>
<keyword evidence="1" id="KW-0472">Membrane</keyword>
<name>A0A0R0LD08_SOYBN</name>
<organism evidence="2">
    <name type="scientific">Glycine max</name>
    <name type="common">Soybean</name>
    <name type="synonym">Glycine hispida</name>
    <dbReference type="NCBI Taxonomy" id="3847"/>
    <lineage>
        <taxon>Eukaryota</taxon>
        <taxon>Viridiplantae</taxon>
        <taxon>Streptophyta</taxon>
        <taxon>Embryophyta</taxon>
        <taxon>Tracheophyta</taxon>
        <taxon>Spermatophyta</taxon>
        <taxon>Magnoliopsida</taxon>
        <taxon>eudicotyledons</taxon>
        <taxon>Gunneridae</taxon>
        <taxon>Pentapetalae</taxon>
        <taxon>rosids</taxon>
        <taxon>fabids</taxon>
        <taxon>Fabales</taxon>
        <taxon>Fabaceae</taxon>
        <taxon>Papilionoideae</taxon>
        <taxon>50 kb inversion clade</taxon>
        <taxon>NPAAA clade</taxon>
        <taxon>indigoferoid/millettioid clade</taxon>
        <taxon>Phaseoleae</taxon>
        <taxon>Glycine</taxon>
        <taxon>Glycine subgen. Soja</taxon>
    </lineage>
</organism>
<keyword evidence="1" id="KW-0812">Transmembrane</keyword>
<dbReference type="EnsemblPlants" id="KRH75401">
    <property type="protein sequence ID" value="KRH75401"/>
    <property type="gene ID" value="GLYMA_01G083400"/>
</dbReference>
<dbReference type="EnsemblPlants" id="KRH75400">
    <property type="protein sequence ID" value="KRH75400"/>
    <property type="gene ID" value="GLYMA_01G083400"/>
</dbReference>
<evidence type="ECO:0000313" key="2">
    <source>
        <dbReference type="EMBL" id="KRH75401.1"/>
    </source>
</evidence>
<feature type="transmembrane region" description="Helical" evidence="1">
    <location>
        <begin position="21"/>
        <end position="47"/>
    </location>
</feature>
<dbReference type="EMBL" id="CM000834">
    <property type="protein sequence ID" value="KRH75402.1"/>
    <property type="molecule type" value="Genomic_DNA"/>
</dbReference>
<sequence length="76" mass="9096">MTSHPAPAQTTNVDDTTSMCAFGFCFFFSFFCCLTPVFDVCNFFFIFLFDTLIFFYTHFYFIFLFDTMFFFCLVLF</sequence>
<evidence type="ECO:0000313" key="4">
    <source>
        <dbReference type="Proteomes" id="UP000008827"/>
    </source>
</evidence>
<dbReference type="Gramene" id="KRH75402">
    <property type="protein sequence ID" value="KRH75402"/>
    <property type="gene ID" value="GLYMA_01G083400"/>
</dbReference>
<dbReference type="InParanoid" id="A0A0R0LD08"/>
<dbReference type="EMBL" id="CM000834">
    <property type="protein sequence ID" value="KRH75401.1"/>
    <property type="molecule type" value="Genomic_DNA"/>
</dbReference>
<gene>
    <name evidence="2" type="ORF">GLYMA_01G083400</name>
</gene>
<protein>
    <submittedName>
        <fullName evidence="2 3">Uncharacterized protein</fullName>
    </submittedName>
</protein>
<reference evidence="2" key="3">
    <citation type="submission" date="2018-07" db="EMBL/GenBank/DDBJ databases">
        <title>WGS assembly of Glycine max.</title>
        <authorList>
            <person name="Schmutz J."/>
            <person name="Cannon S."/>
            <person name="Schlueter J."/>
            <person name="Ma J."/>
            <person name="Mitros T."/>
            <person name="Nelson W."/>
            <person name="Hyten D."/>
            <person name="Song Q."/>
            <person name="Thelen J."/>
            <person name="Cheng J."/>
            <person name="Xu D."/>
            <person name="Hellsten U."/>
            <person name="May G."/>
            <person name="Yu Y."/>
            <person name="Sakurai T."/>
            <person name="Umezawa T."/>
            <person name="Bhattacharyya M."/>
            <person name="Sandhu D."/>
            <person name="Valliyodan B."/>
            <person name="Lindquist E."/>
            <person name="Peto M."/>
            <person name="Grant D."/>
            <person name="Shu S."/>
            <person name="Goodstein D."/>
            <person name="Barry K."/>
            <person name="Futrell-Griggs M."/>
            <person name="Abernathy B."/>
            <person name="Du J."/>
            <person name="Tian Z."/>
            <person name="Zhu L."/>
            <person name="Gill N."/>
            <person name="Joshi T."/>
            <person name="Libault M."/>
            <person name="Sethuraman A."/>
            <person name="Zhang X."/>
            <person name="Shinozaki K."/>
            <person name="Nguyen H."/>
            <person name="Wing R."/>
            <person name="Cregan P."/>
            <person name="Specht J."/>
            <person name="Grimwood J."/>
            <person name="Rokhsar D."/>
            <person name="Stacey G."/>
            <person name="Shoemaker R."/>
            <person name="Jackson S."/>
        </authorList>
    </citation>
    <scope>NUCLEOTIDE SEQUENCE</scope>
    <source>
        <tissue evidence="2">Callus</tissue>
    </source>
</reference>
<dbReference type="Gramene" id="KRH75401">
    <property type="protein sequence ID" value="KRH75401"/>
    <property type="gene ID" value="GLYMA_01G083400"/>
</dbReference>
<dbReference type="EnsemblPlants" id="KRH75402">
    <property type="protein sequence ID" value="KRH75402"/>
    <property type="gene ID" value="GLYMA_01G083400"/>
</dbReference>
<keyword evidence="4" id="KW-1185">Reference proteome</keyword>
<dbReference type="AlphaFoldDB" id="A0A0R0LD08"/>
<accession>A0A0R0LD08</accession>
<evidence type="ECO:0000256" key="1">
    <source>
        <dbReference type="SAM" id="Phobius"/>
    </source>
</evidence>